<dbReference type="EMBL" id="CP025682">
    <property type="protein sequence ID" value="AUN95811.1"/>
    <property type="molecule type" value="Genomic_DNA"/>
</dbReference>
<dbReference type="SUPFAM" id="SSF49503">
    <property type="entry name" value="Cupredoxins"/>
    <property type="match status" value="2"/>
</dbReference>
<dbReference type="InterPro" id="IPR045087">
    <property type="entry name" value="Cu-oxidase_fam"/>
</dbReference>
<dbReference type="OrthoDB" id="9757546at2"/>
<reference evidence="6 7" key="1">
    <citation type="submission" date="2018-01" db="EMBL/GenBank/DDBJ databases">
        <authorList>
            <person name="Fu G.-Y."/>
        </authorList>
    </citation>
    <scope>NUCLEOTIDE SEQUENCE [LARGE SCALE GENOMIC DNA]</scope>
    <source>
        <strain evidence="6 7">SY39</strain>
    </source>
</reference>
<dbReference type="CDD" id="cd04202">
    <property type="entry name" value="CuRO_D2_2dMcoN_like"/>
    <property type="match status" value="1"/>
</dbReference>
<keyword evidence="3" id="KW-0186">Copper</keyword>
<keyword evidence="1" id="KW-0479">Metal-binding</keyword>
<accession>A0A2I6S9A6</accession>
<dbReference type="Proteomes" id="UP000242205">
    <property type="component" value="Chromosome"/>
</dbReference>
<dbReference type="AlphaFoldDB" id="A0A2I6S9A6"/>
<evidence type="ECO:0000313" key="7">
    <source>
        <dbReference type="Proteomes" id="UP000242205"/>
    </source>
</evidence>
<dbReference type="Gene3D" id="2.60.40.420">
    <property type="entry name" value="Cupredoxins - blue copper proteins"/>
    <property type="match status" value="2"/>
</dbReference>
<dbReference type="InterPro" id="IPR011706">
    <property type="entry name" value="Cu-oxidase_C"/>
</dbReference>
<evidence type="ECO:0000313" key="6">
    <source>
        <dbReference type="EMBL" id="AUN95811.1"/>
    </source>
</evidence>
<dbReference type="Pfam" id="PF07731">
    <property type="entry name" value="Cu-oxidase_2"/>
    <property type="match status" value="1"/>
</dbReference>
<evidence type="ECO:0000256" key="1">
    <source>
        <dbReference type="ARBA" id="ARBA00022723"/>
    </source>
</evidence>
<dbReference type="PANTHER" id="PTHR11709">
    <property type="entry name" value="MULTI-COPPER OXIDASE"/>
    <property type="match status" value="1"/>
</dbReference>
<evidence type="ECO:0000256" key="3">
    <source>
        <dbReference type="ARBA" id="ARBA00023008"/>
    </source>
</evidence>
<feature type="domain" description="Plastocyanin-like" evidence="5">
    <location>
        <begin position="84"/>
        <end position="192"/>
    </location>
</feature>
<dbReference type="GO" id="GO:0005507">
    <property type="term" value="F:copper ion binding"/>
    <property type="evidence" value="ECO:0007669"/>
    <property type="project" value="InterPro"/>
</dbReference>
<dbReference type="PANTHER" id="PTHR11709:SF394">
    <property type="entry name" value="FI03373P-RELATED"/>
    <property type="match status" value="1"/>
</dbReference>
<protein>
    <submittedName>
        <fullName evidence="6">Copper oxidase</fullName>
    </submittedName>
</protein>
<dbReference type="KEGG" id="atw:C0099_13250"/>
<dbReference type="InterPro" id="IPR011707">
    <property type="entry name" value="Cu-oxidase-like_N"/>
</dbReference>
<dbReference type="CDD" id="cd13860">
    <property type="entry name" value="CuRO_1_2dMco_1"/>
    <property type="match status" value="1"/>
</dbReference>
<keyword evidence="7" id="KW-1185">Reference proteome</keyword>
<evidence type="ECO:0000259" key="4">
    <source>
        <dbReference type="Pfam" id="PF07731"/>
    </source>
</evidence>
<evidence type="ECO:0000256" key="2">
    <source>
        <dbReference type="ARBA" id="ARBA00023002"/>
    </source>
</evidence>
<dbReference type="InterPro" id="IPR008972">
    <property type="entry name" value="Cupredoxin"/>
</dbReference>
<evidence type="ECO:0000259" key="5">
    <source>
        <dbReference type="Pfam" id="PF07732"/>
    </source>
</evidence>
<sequence length="465" mass="51531">MDRRKFLSSAAFGAVATTAVGKSALARLPEPEIQTSAATAPPRMPDSGRPYNPVVTLNGWTAPWRMNNGVKEFHLVAEPVEREIAPGMVARLWGYNGQSPGPTIEVVEGDRVRIFVTNKLPEHTSIHWHGQRLPNGMDGVAGLNQRAIPVGKTYVYEFVARRPGTFMYHPHADEMVQMAMGMMGFWVTHPKEAHPAINEVDRDFCFLLGAYDIDPGSVVPKVNTMTDFNLWTFNSRAFPGIDSLNVRHNDRVRIRVGNLTMTNHPVHLHGHEFEVTGTDGGPTPPGSRWPEVTTDIAVGQMRQIEFIADEEGDWAFHCHKSHHTMNPMGHDVPTMIGIDHRGLVGRIQRAAPDYMLMGERGMADMGEMQMLLPEQTLPMMTGTGPWGPVEMGGMFTMLKVRANQQPGDYSDPGWYAQPAGTQAFEWTGELPEPARFKAEREAGSTPVKVEMRVRKPQGGGHAGHH</sequence>
<organism evidence="6 7">
    <name type="scientific">Pseudazoarcus pumilus</name>
    <dbReference type="NCBI Taxonomy" id="2067960"/>
    <lineage>
        <taxon>Bacteria</taxon>
        <taxon>Pseudomonadati</taxon>
        <taxon>Pseudomonadota</taxon>
        <taxon>Betaproteobacteria</taxon>
        <taxon>Rhodocyclales</taxon>
        <taxon>Zoogloeaceae</taxon>
        <taxon>Pseudazoarcus</taxon>
    </lineage>
</organism>
<name>A0A2I6S9A6_9RHOO</name>
<dbReference type="RefSeq" id="WP_102247856.1">
    <property type="nucleotide sequence ID" value="NZ_CP025682.1"/>
</dbReference>
<proteinExistence type="predicted"/>
<dbReference type="Pfam" id="PF07732">
    <property type="entry name" value="Cu-oxidase_3"/>
    <property type="match status" value="1"/>
</dbReference>
<keyword evidence="2" id="KW-0560">Oxidoreductase</keyword>
<dbReference type="GO" id="GO:0016491">
    <property type="term" value="F:oxidoreductase activity"/>
    <property type="evidence" value="ECO:0007669"/>
    <property type="project" value="UniProtKB-KW"/>
</dbReference>
<gene>
    <name evidence="6" type="ORF">C0099_13250</name>
</gene>
<feature type="domain" description="Plastocyanin-like" evidence="4">
    <location>
        <begin position="219"/>
        <end position="332"/>
    </location>
</feature>